<sequence length="153" mass="16082">MKKLLLASVVAASFLSGCATVPTASNEAETTAKKFSAPAPNNAGIYVYRKDSIVGGALKKDVWINGECIGETAPGIFFYHEVAGGEEHKVSTESEFSPNDLLVKAEAGKLYFVEQYIKMGAFVGGAGVEQADEATGKAEVSKLKLAEKGNCSI</sequence>
<comment type="caution">
    <text evidence="3">The sequence shown here is derived from an EMBL/GenBank/DDBJ whole genome shotgun (WGS) entry which is preliminary data.</text>
</comment>
<evidence type="ECO:0000256" key="1">
    <source>
        <dbReference type="SAM" id="SignalP"/>
    </source>
</evidence>
<dbReference type="InterPro" id="IPR022548">
    <property type="entry name" value="DUF2846"/>
</dbReference>
<evidence type="ECO:0000313" key="3">
    <source>
        <dbReference type="EMBL" id="MCE2595765.1"/>
    </source>
</evidence>
<accession>A0ABS8WBA5</accession>
<protein>
    <submittedName>
        <fullName evidence="3">DUF2846 domain-containing protein</fullName>
    </submittedName>
</protein>
<dbReference type="RefSeq" id="WP_233053436.1">
    <property type="nucleotide sequence ID" value="NZ_JAIMJA010000013.1"/>
</dbReference>
<keyword evidence="1" id="KW-0732">Signal</keyword>
<gene>
    <name evidence="3" type="ORF">K6Y31_13215</name>
</gene>
<dbReference type="EMBL" id="JAIMJA010000013">
    <property type="protein sequence ID" value="MCE2595765.1"/>
    <property type="molecule type" value="Genomic_DNA"/>
</dbReference>
<evidence type="ECO:0000259" key="2">
    <source>
        <dbReference type="Pfam" id="PF11008"/>
    </source>
</evidence>
<organism evidence="3 4">
    <name type="scientific">Motilimonas cestriensis</name>
    <dbReference type="NCBI Taxonomy" id="2742685"/>
    <lineage>
        <taxon>Bacteria</taxon>
        <taxon>Pseudomonadati</taxon>
        <taxon>Pseudomonadota</taxon>
        <taxon>Gammaproteobacteria</taxon>
        <taxon>Alteromonadales</taxon>
        <taxon>Alteromonadales genera incertae sedis</taxon>
        <taxon>Motilimonas</taxon>
    </lineage>
</organism>
<proteinExistence type="predicted"/>
<reference evidence="3 4" key="1">
    <citation type="journal article" date="2022" name="Environ. Microbiol. Rep.">
        <title>Eco-phylogenetic analyses reveal divergent evolution of vitamin B12 metabolism in the marine bacterial family 'Psychromonadaceae'.</title>
        <authorList>
            <person name="Jin X."/>
            <person name="Yang Y."/>
            <person name="Cao H."/>
            <person name="Gao B."/>
            <person name="Zhao Z."/>
        </authorList>
    </citation>
    <scope>NUCLEOTIDE SEQUENCE [LARGE SCALE GENOMIC DNA]</scope>
    <source>
        <strain evidence="3 4">MKS20</strain>
    </source>
</reference>
<dbReference type="InterPro" id="IPR016596">
    <property type="entry name" value="UCP012335"/>
</dbReference>
<dbReference type="Pfam" id="PF11008">
    <property type="entry name" value="DUF2846"/>
    <property type="match status" value="1"/>
</dbReference>
<dbReference type="PROSITE" id="PS51257">
    <property type="entry name" value="PROKAR_LIPOPROTEIN"/>
    <property type="match status" value="1"/>
</dbReference>
<dbReference type="PIRSF" id="PIRSF012335">
    <property type="entry name" value="UCP012335"/>
    <property type="match status" value="1"/>
</dbReference>
<feature type="domain" description="DUF2846" evidence="2">
    <location>
        <begin position="41"/>
        <end position="126"/>
    </location>
</feature>
<evidence type="ECO:0000313" key="4">
    <source>
        <dbReference type="Proteomes" id="UP001201273"/>
    </source>
</evidence>
<name>A0ABS8WBA5_9GAMM</name>
<feature type="chain" id="PRO_5046701664" evidence="1">
    <location>
        <begin position="20"/>
        <end position="153"/>
    </location>
</feature>
<keyword evidence="4" id="KW-1185">Reference proteome</keyword>
<feature type="signal peptide" evidence="1">
    <location>
        <begin position="1"/>
        <end position="19"/>
    </location>
</feature>
<dbReference type="Proteomes" id="UP001201273">
    <property type="component" value="Unassembled WGS sequence"/>
</dbReference>